<dbReference type="EMBL" id="LGKG01000002">
    <property type="protein sequence ID" value="KPC66506.1"/>
    <property type="molecule type" value="Genomic_DNA"/>
</dbReference>
<dbReference type="AlphaFoldDB" id="A0A0N1JZS6"/>
<dbReference type="InterPro" id="IPR014729">
    <property type="entry name" value="Rossmann-like_a/b/a_fold"/>
</dbReference>
<protein>
    <recommendedName>
        <fullName evidence="3">Asparagine synthetase domain-containing protein</fullName>
    </recommendedName>
</protein>
<evidence type="ECO:0000313" key="2">
    <source>
        <dbReference type="Proteomes" id="UP000037982"/>
    </source>
</evidence>
<keyword evidence="2" id="KW-1185">Reference proteome</keyword>
<proteinExistence type="predicted"/>
<dbReference type="Gene3D" id="3.40.50.620">
    <property type="entry name" value="HUPs"/>
    <property type="match status" value="1"/>
</dbReference>
<comment type="caution">
    <text evidence="1">The sequence shown here is derived from an EMBL/GenBank/DDBJ whole genome shotgun (WGS) entry which is preliminary data.</text>
</comment>
<accession>A0A0N1JZS6</accession>
<dbReference type="RefSeq" id="WP_053922282.1">
    <property type="nucleotide sequence ID" value="NZ_LGKG01000002.1"/>
</dbReference>
<dbReference type="Proteomes" id="UP000037982">
    <property type="component" value="Unassembled WGS sequence"/>
</dbReference>
<dbReference type="SUPFAM" id="SSF52402">
    <property type="entry name" value="Adenine nucleotide alpha hydrolases-like"/>
    <property type="match status" value="1"/>
</dbReference>
<evidence type="ECO:0008006" key="3">
    <source>
        <dbReference type="Google" id="ProtNLM"/>
    </source>
</evidence>
<organism evidence="1 2">
    <name type="scientific">Streptomyces chattanoogensis</name>
    <dbReference type="NCBI Taxonomy" id="66876"/>
    <lineage>
        <taxon>Bacteria</taxon>
        <taxon>Bacillati</taxon>
        <taxon>Actinomycetota</taxon>
        <taxon>Actinomycetes</taxon>
        <taxon>Kitasatosporales</taxon>
        <taxon>Streptomycetaceae</taxon>
        <taxon>Streptomyces</taxon>
    </lineage>
</organism>
<gene>
    <name evidence="1" type="ORF">ADL29_03445</name>
</gene>
<reference evidence="2" key="1">
    <citation type="submission" date="2015-07" db="EMBL/GenBank/DDBJ databases">
        <authorList>
            <person name="Ju K.-S."/>
            <person name="Doroghazi J.R."/>
            <person name="Metcalf W.W."/>
        </authorList>
    </citation>
    <scope>NUCLEOTIDE SEQUENCE [LARGE SCALE GENOMIC DNA]</scope>
    <source>
        <strain evidence="2">NRRL ISP-5002</strain>
    </source>
</reference>
<sequence>MTSTHSEQPQLVMFTGGRDSTLAASVLMLQGIPVHLFSGNSGCSLHREILALRVAELRERFGDLVVTHVVQDTSGAFRSIAIENLEQDILAHRKNLVLLGEKIAIHAHVIDYCHRQGITVVNDGIAAYQQEFPEQRLVAKEYFVDFLAEYGLDYHSPIYEFAVSQDDVKYRLLQLGLSTKSLEGVSIFGDSFSTPSDETILAYLREKEALSRNIIDFLSGRALAAPSHGSAPADELAAVPA</sequence>
<name>A0A0N1JZS6_9ACTN</name>
<evidence type="ECO:0000313" key="1">
    <source>
        <dbReference type="EMBL" id="KPC66506.1"/>
    </source>
</evidence>
<dbReference type="PATRIC" id="fig|66876.3.peg.728"/>